<accession>A0A401PIC4</accession>
<evidence type="ECO:0000256" key="8">
    <source>
        <dbReference type="ARBA" id="ARBA00023157"/>
    </source>
</evidence>
<gene>
    <name evidence="11" type="ORF">scyTo_0006520</name>
</gene>
<proteinExistence type="inferred from homology"/>
<dbReference type="OrthoDB" id="16520at2759"/>
<dbReference type="PANTHER" id="PTHR11731:SF20">
    <property type="entry name" value="DIPEPTIDYL AMINOPEPTIDASE-LIKE PROTEIN 6"/>
    <property type="match status" value="1"/>
</dbReference>
<organism evidence="11 12">
    <name type="scientific">Scyliorhinus torazame</name>
    <name type="common">Cloudy catshark</name>
    <name type="synonym">Catulus torazame</name>
    <dbReference type="NCBI Taxonomy" id="75743"/>
    <lineage>
        <taxon>Eukaryota</taxon>
        <taxon>Metazoa</taxon>
        <taxon>Chordata</taxon>
        <taxon>Craniata</taxon>
        <taxon>Vertebrata</taxon>
        <taxon>Chondrichthyes</taxon>
        <taxon>Elasmobranchii</taxon>
        <taxon>Galeomorphii</taxon>
        <taxon>Galeoidea</taxon>
        <taxon>Carcharhiniformes</taxon>
        <taxon>Scyliorhinidae</taxon>
        <taxon>Scyliorhinus</taxon>
    </lineage>
</organism>
<dbReference type="Gene3D" id="2.140.10.30">
    <property type="entry name" value="Dipeptidylpeptidase IV, N-terminal domain"/>
    <property type="match status" value="1"/>
</dbReference>
<evidence type="ECO:0000259" key="10">
    <source>
        <dbReference type="Pfam" id="PF00930"/>
    </source>
</evidence>
<reference evidence="11 12" key="1">
    <citation type="journal article" date="2018" name="Nat. Ecol. Evol.">
        <title>Shark genomes provide insights into elasmobranch evolution and the origin of vertebrates.</title>
        <authorList>
            <person name="Hara Y"/>
            <person name="Yamaguchi K"/>
            <person name="Onimaru K"/>
            <person name="Kadota M"/>
            <person name="Koyanagi M"/>
            <person name="Keeley SD"/>
            <person name="Tatsumi K"/>
            <person name="Tanaka K"/>
            <person name="Motone F"/>
            <person name="Kageyama Y"/>
            <person name="Nozu R"/>
            <person name="Adachi N"/>
            <person name="Nishimura O"/>
            <person name="Nakagawa R"/>
            <person name="Tanegashima C"/>
            <person name="Kiyatake I"/>
            <person name="Matsumoto R"/>
            <person name="Murakumo K"/>
            <person name="Nishida K"/>
            <person name="Terakita A"/>
            <person name="Kuratani S"/>
            <person name="Sato K"/>
            <person name="Hyodo S Kuraku.S."/>
        </authorList>
    </citation>
    <scope>NUCLEOTIDE SEQUENCE [LARGE SCALE GENOMIC DNA]</scope>
</reference>
<comment type="caution">
    <text evidence="11">The sequence shown here is derived from an EMBL/GenBank/DDBJ whole genome shotgun (WGS) entry which is preliminary data.</text>
</comment>
<dbReference type="InterPro" id="IPR050278">
    <property type="entry name" value="Serine_Prot_S9B/DPPIV"/>
</dbReference>
<feature type="domain" description="Dipeptidylpeptidase IV N-terminal" evidence="10">
    <location>
        <begin position="82"/>
        <end position="142"/>
    </location>
</feature>
<dbReference type="PANTHER" id="PTHR11731">
    <property type="entry name" value="PROTEASE FAMILY S9B,C DIPEPTIDYL-PEPTIDASE IV-RELATED"/>
    <property type="match status" value="1"/>
</dbReference>
<keyword evidence="3" id="KW-1003">Cell membrane</keyword>
<evidence type="ECO:0000256" key="9">
    <source>
        <dbReference type="ARBA" id="ARBA00023180"/>
    </source>
</evidence>
<evidence type="ECO:0000256" key="4">
    <source>
        <dbReference type="ARBA" id="ARBA00022692"/>
    </source>
</evidence>
<evidence type="ECO:0000256" key="7">
    <source>
        <dbReference type="ARBA" id="ARBA00023136"/>
    </source>
</evidence>
<keyword evidence="5" id="KW-0735">Signal-anchor</keyword>
<evidence type="ECO:0000256" key="5">
    <source>
        <dbReference type="ARBA" id="ARBA00022968"/>
    </source>
</evidence>
<dbReference type="EMBL" id="BFAA01002210">
    <property type="protein sequence ID" value="GCB72890.1"/>
    <property type="molecule type" value="Genomic_DNA"/>
</dbReference>
<evidence type="ECO:0000313" key="12">
    <source>
        <dbReference type="Proteomes" id="UP000288216"/>
    </source>
</evidence>
<comment type="similarity">
    <text evidence="2">Belongs to the peptidase S9B family.</text>
</comment>
<name>A0A401PIC4_SCYTO</name>
<keyword evidence="9" id="KW-0325">Glycoprotein</keyword>
<dbReference type="Pfam" id="PF00930">
    <property type="entry name" value="DPPIV_N"/>
    <property type="match status" value="1"/>
</dbReference>
<comment type="subcellular location">
    <subcellularLocation>
        <location evidence="1">Cell membrane</location>
        <topology evidence="1">Single-pass type II membrane protein</topology>
    </subcellularLocation>
</comment>
<dbReference type="Proteomes" id="UP000288216">
    <property type="component" value="Unassembled WGS sequence"/>
</dbReference>
<dbReference type="OMA" id="MEMTLLM"/>
<dbReference type="GO" id="GO:0006508">
    <property type="term" value="P:proteolysis"/>
    <property type="evidence" value="ECO:0007669"/>
    <property type="project" value="InterPro"/>
</dbReference>
<keyword evidence="12" id="KW-1185">Reference proteome</keyword>
<sequence>MYSIGFAEDNSLALKAKVRIEDLTSEDFQIHDVEAKWIRDTELLYRTADGNLERLNVETMEMTLLMTNRKFKEFQVSRYEVSPDMKYALLAYNVKKTHRHSFTAYYTLCNLDTWEHLSLNPPEVREAELLYAGWGVLGQQLVRICFIYYDTCIDAFY</sequence>
<dbReference type="InterPro" id="IPR002469">
    <property type="entry name" value="Peptidase_S9B_N"/>
</dbReference>
<keyword evidence="4" id="KW-0812">Transmembrane</keyword>
<dbReference type="SUPFAM" id="SSF82171">
    <property type="entry name" value="DPP6 N-terminal domain-like"/>
    <property type="match status" value="1"/>
</dbReference>
<evidence type="ECO:0000256" key="6">
    <source>
        <dbReference type="ARBA" id="ARBA00022989"/>
    </source>
</evidence>
<protein>
    <recommendedName>
        <fullName evidence="10">Dipeptidylpeptidase IV N-terminal domain-containing protein</fullName>
    </recommendedName>
</protein>
<evidence type="ECO:0000256" key="1">
    <source>
        <dbReference type="ARBA" id="ARBA00004401"/>
    </source>
</evidence>
<dbReference type="STRING" id="75743.A0A401PIC4"/>
<dbReference type="GO" id="GO:0015459">
    <property type="term" value="F:potassium channel regulator activity"/>
    <property type="evidence" value="ECO:0007669"/>
    <property type="project" value="TreeGrafter"/>
</dbReference>
<dbReference type="AlphaFoldDB" id="A0A401PIC4"/>
<keyword evidence="6" id="KW-1133">Transmembrane helix</keyword>
<dbReference type="GO" id="GO:0008076">
    <property type="term" value="C:voltage-gated potassium channel complex"/>
    <property type="evidence" value="ECO:0007669"/>
    <property type="project" value="TreeGrafter"/>
</dbReference>
<keyword evidence="7" id="KW-0472">Membrane</keyword>
<evidence type="ECO:0000256" key="3">
    <source>
        <dbReference type="ARBA" id="ARBA00022475"/>
    </source>
</evidence>
<keyword evidence="8" id="KW-1015">Disulfide bond</keyword>
<evidence type="ECO:0000313" key="11">
    <source>
        <dbReference type="EMBL" id="GCB72890.1"/>
    </source>
</evidence>
<dbReference type="GO" id="GO:1901379">
    <property type="term" value="P:regulation of potassium ion transmembrane transport"/>
    <property type="evidence" value="ECO:0007669"/>
    <property type="project" value="TreeGrafter"/>
</dbReference>
<evidence type="ECO:0000256" key="2">
    <source>
        <dbReference type="ARBA" id="ARBA00006150"/>
    </source>
</evidence>